<sequence length="246" mass="27019">MLLVVNSYAQTLNPLETDPRAARAGGSIFRAQCATCHGADAKGISTIDAPDLTMMWSQRQLSEEDVFQTIRDGISGSIMPPHSFPDTEIWMLVSFLRSVAEVGTSNEVAGDSSRGAQLFTRYCSDCHRANGNGGSLGPDLSNITARRSLSALISSIRNPSVNITRLYKPVSFITMDNESVQGTIKSEDAFSIQMMDSNQVLRGFTKSNLRELRYEQQSLMPTFAESSLSNTDVDDLISYLQSNRSR</sequence>
<feature type="domain" description="Cytochrome c" evidence="4">
    <location>
        <begin position="20"/>
        <end position="100"/>
    </location>
</feature>
<gene>
    <name evidence="5" type="ORF">METZ01_LOCUS20052</name>
</gene>
<dbReference type="EMBL" id="UINC01001005">
    <property type="protein sequence ID" value="SUZ67198.1"/>
    <property type="molecule type" value="Genomic_DNA"/>
</dbReference>
<dbReference type="InterPro" id="IPR009056">
    <property type="entry name" value="Cyt_c-like_dom"/>
</dbReference>
<dbReference type="NCBIfam" id="TIGR02603">
    <property type="entry name" value="CxxCH_TIGR02603"/>
    <property type="match status" value="1"/>
</dbReference>
<keyword evidence="2" id="KW-0479">Metal-binding</keyword>
<dbReference type="GO" id="GO:0020037">
    <property type="term" value="F:heme binding"/>
    <property type="evidence" value="ECO:0007669"/>
    <property type="project" value="InterPro"/>
</dbReference>
<dbReference type="AlphaFoldDB" id="A0A381PL83"/>
<dbReference type="InterPro" id="IPR036909">
    <property type="entry name" value="Cyt_c-like_dom_sf"/>
</dbReference>
<evidence type="ECO:0000313" key="5">
    <source>
        <dbReference type="EMBL" id="SUZ67198.1"/>
    </source>
</evidence>
<reference evidence="5" key="1">
    <citation type="submission" date="2018-05" db="EMBL/GenBank/DDBJ databases">
        <authorList>
            <person name="Lanie J.A."/>
            <person name="Ng W.-L."/>
            <person name="Kazmierczak K.M."/>
            <person name="Andrzejewski T.M."/>
            <person name="Davidsen T.M."/>
            <person name="Wayne K.J."/>
            <person name="Tettelin H."/>
            <person name="Glass J.I."/>
            <person name="Rusch D."/>
            <person name="Podicherti R."/>
            <person name="Tsui H.-C.T."/>
            <person name="Winkler M.E."/>
        </authorList>
    </citation>
    <scope>NUCLEOTIDE SEQUENCE</scope>
</reference>
<keyword evidence="1" id="KW-0349">Heme</keyword>
<name>A0A381PL83_9ZZZZ</name>
<dbReference type="PANTHER" id="PTHR33546">
    <property type="entry name" value="LARGE, MULTIFUNCTIONAL SECRETED PROTEIN-RELATED"/>
    <property type="match status" value="1"/>
</dbReference>
<dbReference type="InterPro" id="IPR013427">
    <property type="entry name" value="Haem-bd_dom_put"/>
</dbReference>
<dbReference type="PROSITE" id="PS51007">
    <property type="entry name" value="CYTC"/>
    <property type="match status" value="2"/>
</dbReference>
<evidence type="ECO:0000256" key="2">
    <source>
        <dbReference type="ARBA" id="ARBA00022723"/>
    </source>
</evidence>
<feature type="domain" description="Cytochrome c" evidence="4">
    <location>
        <begin position="110"/>
        <end position="244"/>
    </location>
</feature>
<dbReference type="Pfam" id="PF13442">
    <property type="entry name" value="Cytochrome_CBB3"/>
    <property type="match status" value="1"/>
</dbReference>
<evidence type="ECO:0000256" key="3">
    <source>
        <dbReference type="ARBA" id="ARBA00023004"/>
    </source>
</evidence>
<organism evidence="5">
    <name type="scientific">marine metagenome</name>
    <dbReference type="NCBI Taxonomy" id="408172"/>
    <lineage>
        <taxon>unclassified sequences</taxon>
        <taxon>metagenomes</taxon>
        <taxon>ecological metagenomes</taxon>
    </lineage>
</organism>
<dbReference type="PANTHER" id="PTHR33546:SF1">
    <property type="entry name" value="LARGE, MULTIFUNCTIONAL SECRETED PROTEIN"/>
    <property type="match status" value="1"/>
</dbReference>
<accession>A0A381PL83</accession>
<dbReference type="Pfam" id="PF00034">
    <property type="entry name" value="Cytochrom_C"/>
    <property type="match status" value="1"/>
</dbReference>
<dbReference type="GO" id="GO:0046872">
    <property type="term" value="F:metal ion binding"/>
    <property type="evidence" value="ECO:0007669"/>
    <property type="project" value="UniProtKB-KW"/>
</dbReference>
<evidence type="ECO:0000256" key="1">
    <source>
        <dbReference type="ARBA" id="ARBA00022617"/>
    </source>
</evidence>
<dbReference type="GO" id="GO:0009055">
    <property type="term" value="F:electron transfer activity"/>
    <property type="evidence" value="ECO:0007669"/>
    <property type="project" value="InterPro"/>
</dbReference>
<dbReference type="Gene3D" id="1.10.760.10">
    <property type="entry name" value="Cytochrome c-like domain"/>
    <property type="match status" value="2"/>
</dbReference>
<dbReference type="SUPFAM" id="SSF46626">
    <property type="entry name" value="Cytochrome c"/>
    <property type="match status" value="2"/>
</dbReference>
<proteinExistence type="predicted"/>
<keyword evidence="3" id="KW-0408">Iron</keyword>
<protein>
    <recommendedName>
        <fullName evidence="4">Cytochrome c domain-containing protein</fullName>
    </recommendedName>
</protein>
<evidence type="ECO:0000259" key="4">
    <source>
        <dbReference type="PROSITE" id="PS51007"/>
    </source>
</evidence>